<keyword evidence="1" id="KW-0343">GTPase activation</keyword>
<dbReference type="Proteomes" id="UP000006671">
    <property type="component" value="Unassembled WGS sequence"/>
</dbReference>
<dbReference type="EMBL" id="GG738891">
    <property type="protein sequence ID" value="EFC40677.1"/>
    <property type="molecule type" value="Genomic_DNA"/>
</dbReference>
<reference evidence="4 5" key="1">
    <citation type="journal article" date="2010" name="Cell">
        <title>The genome of Naegleria gruberi illuminates early eukaryotic versatility.</title>
        <authorList>
            <person name="Fritz-Laylin L.K."/>
            <person name="Prochnik S.E."/>
            <person name="Ginger M.L."/>
            <person name="Dacks J.B."/>
            <person name="Carpenter M.L."/>
            <person name="Field M.C."/>
            <person name="Kuo A."/>
            <person name="Paredez A."/>
            <person name="Chapman J."/>
            <person name="Pham J."/>
            <person name="Shu S."/>
            <person name="Neupane R."/>
            <person name="Cipriano M."/>
            <person name="Mancuso J."/>
            <person name="Tu H."/>
            <person name="Salamov A."/>
            <person name="Lindquist E."/>
            <person name="Shapiro H."/>
            <person name="Lucas S."/>
            <person name="Grigoriev I.V."/>
            <person name="Cande W.Z."/>
            <person name="Fulton C."/>
            <person name="Rokhsar D.S."/>
            <person name="Dawson S.C."/>
        </authorList>
    </citation>
    <scope>NUCLEOTIDE SEQUENCE [LARGE SCALE GENOMIC DNA]</scope>
    <source>
        <strain evidence="4 5">NEG-M</strain>
    </source>
</reference>
<evidence type="ECO:0000313" key="4">
    <source>
        <dbReference type="EMBL" id="EFC40677.1"/>
    </source>
</evidence>
<dbReference type="PROSITE" id="PS50086">
    <property type="entry name" value="TBC_RABGAP"/>
    <property type="match status" value="1"/>
</dbReference>
<dbReference type="SMART" id="SM00164">
    <property type="entry name" value="TBC"/>
    <property type="match status" value="1"/>
</dbReference>
<protein>
    <submittedName>
        <fullName evidence="4">RabGTPase-activating protein</fullName>
    </submittedName>
</protein>
<dbReference type="GO" id="GO:0005096">
    <property type="term" value="F:GTPase activator activity"/>
    <property type="evidence" value="ECO:0007669"/>
    <property type="project" value="UniProtKB-KW"/>
</dbReference>
<organism evidence="5">
    <name type="scientific">Naegleria gruberi</name>
    <name type="common">Amoeba</name>
    <dbReference type="NCBI Taxonomy" id="5762"/>
    <lineage>
        <taxon>Eukaryota</taxon>
        <taxon>Discoba</taxon>
        <taxon>Heterolobosea</taxon>
        <taxon>Tetramitia</taxon>
        <taxon>Eutetramitia</taxon>
        <taxon>Vahlkampfiidae</taxon>
        <taxon>Naegleria</taxon>
    </lineage>
</organism>
<keyword evidence="5" id="KW-1185">Reference proteome</keyword>
<feature type="domain" description="Rab-GAP TBC" evidence="3">
    <location>
        <begin position="427"/>
        <end position="637"/>
    </location>
</feature>
<dbReference type="STRING" id="5762.D2VRH9"/>
<dbReference type="InterPro" id="IPR000195">
    <property type="entry name" value="Rab-GAP-TBC_dom"/>
</dbReference>
<name>D2VRH9_NAEGR</name>
<dbReference type="OMA" id="YEGLNNP"/>
<proteinExistence type="predicted"/>
<evidence type="ECO:0000256" key="1">
    <source>
        <dbReference type="ARBA" id="ARBA00022468"/>
    </source>
</evidence>
<sequence length="717" mass="83425">MDDLNNSVLIYHHESSDDESEEGSPQVVFNSDSTFGSSFYVRGDTPNIRELLSSQNLASSKYSIVVRKDDIYIHTSIQTTNQKGSDIVDQIPGAMFLVRDLTEKTTENTGRSVMTAKSLIVETSNVQPVLRSCYYVVWCPYSTLCTFNSDLVLHERSNGEIVTPDRYSHRVPNSNLASSPSQGSIVDISQNNSPFVQRNESAYALVVRTVDISHFKKQTPKLGYHFLLITMRDETTYPPLFFHDGGLVDFISEFNRQVTLKKSSKDQNIYYISAESSEASKTINQFNFDDYFDDMYKEKDGYWQILEWGSKITKGARDLTSALFNQSDELSVDNKVGGSENLAMSLLKVRQKMEEENKEVDDYFNDIEPVKVIDVQQQKPKIESPEDIGWTPRMDTPITAESWKTYFDEEGRIKDFQALKEKIYYGGVENSIRKEVWKFLLGFYPHNSTYSEREVLLEEKRKEYYGYKSQWTTISTIQESRFALYRDRKSRIEKDVIRTDRTHPMYASDDSEWLVMLHDILLTYTFYNFDLSYVQGMGDYASIMLEIMKDEVESFWCFACIMETRQSNFEMNSQGMEDQLVSLVSLIKLLDPEFYRHLQSVDALNLYFCFRWVLVELKREFDFESCKNMWEKLWTGIYGNHFHLFICYAMLQKIRNEVVTQKYRFDDILKACIDLSGAIELNNIVAQAERAYLTCKKKLEKDASVVDSERLMKLLNK</sequence>
<dbReference type="AlphaFoldDB" id="D2VRH9"/>
<gene>
    <name evidence="4" type="ORF">NAEGRDRAFT_51687</name>
</gene>
<dbReference type="InParanoid" id="D2VRH9"/>
<dbReference type="PANTHER" id="PTHR22957">
    <property type="entry name" value="TBC1 DOMAIN FAMILY MEMBER GTPASE-ACTIVATING PROTEIN"/>
    <property type="match status" value="1"/>
</dbReference>
<feature type="region of interest" description="Disordered" evidence="2">
    <location>
        <begin position="164"/>
        <end position="183"/>
    </location>
</feature>
<evidence type="ECO:0000313" key="5">
    <source>
        <dbReference type="Proteomes" id="UP000006671"/>
    </source>
</evidence>
<dbReference type="OrthoDB" id="10264062at2759"/>
<feature type="compositionally biased region" description="Polar residues" evidence="2">
    <location>
        <begin position="171"/>
        <end position="183"/>
    </location>
</feature>
<accession>D2VRH9</accession>
<dbReference type="FunCoup" id="D2VRH9">
    <property type="interactions" value="211"/>
</dbReference>
<dbReference type="RefSeq" id="XP_002673421.1">
    <property type="nucleotide sequence ID" value="XM_002673375.1"/>
</dbReference>
<dbReference type="KEGG" id="ngr:NAEGRDRAFT_51687"/>
<evidence type="ECO:0000256" key="2">
    <source>
        <dbReference type="SAM" id="MobiDB-lite"/>
    </source>
</evidence>
<dbReference type="InterPro" id="IPR035969">
    <property type="entry name" value="Rab-GAP_TBC_sf"/>
</dbReference>
<dbReference type="eggNOG" id="KOG2197">
    <property type="taxonomic scope" value="Eukaryota"/>
</dbReference>
<dbReference type="Gene3D" id="1.10.472.80">
    <property type="entry name" value="Ypt/Rab-GAP domain of gyp1p, domain 3"/>
    <property type="match status" value="1"/>
</dbReference>
<evidence type="ECO:0000259" key="3">
    <source>
        <dbReference type="PROSITE" id="PS50086"/>
    </source>
</evidence>
<dbReference type="Pfam" id="PF00566">
    <property type="entry name" value="RabGAP-TBC"/>
    <property type="match status" value="1"/>
</dbReference>
<dbReference type="PANTHER" id="PTHR22957:SF502">
    <property type="entry name" value="SMALL G PROTEIN SIGNALING MODULATOR 2-RELATED"/>
    <property type="match status" value="1"/>
</dbReference>
<dbReference type="SUPFAM" id="SSF47923">
    <property type="entry name" value="Ypt/Rab-GAP domain of gyp1p"/>
    <property type="match status" value="2"/>
</dbReference>
<dbReference type="GeneID" id="8854655"/>
<dbReference type="Gene3D" id="1.10.8.270">
    <property type="entry name" value="putative rabgap domain of human tbc1 domain family member 14 like domains"/>
    <property type="match status" value="1"/>
</dbReference>
<dbReference type="VEuPathDB" id="AmoebaDB:NAEGRDRAFT_51687"/>